<keyword evidence="2 5" id="KW-0328">Glycosyltransferase</keyword>
<accession>A0AAE3IRB0</accession>
<comment type="similarity">
    <text evidence="1">Belongs to the glycosyltransferase 2 family.</text>
</comment>
<dbReference type="EC" id="2.4.-.-" evidence="5"/>
<evidence type="ECO:0000259" key="4">
    <source>
        <dbReference type="Pfam" id="PF00535"/>
    </source>
</evidence>
<dbReference type="Proteomes" id="UP001209317">
    <property type="component" value="Unassembled WGS sequence"/>
</dbReference>
<gene>
    <name evidence="5" type="ORF">OD355_10600</name>
</gene>
<reference evidence="5" key="1">
    <citation type="submission" date="2022-10" db="EMBL/GenBank/DDBJ databases">
        <authorList>
            <person name="Kim H.S."/>
            <person name="Kim J.-S."/>
            <person name="Suh M.K."/>
            <person name="Eom M.K."/>
            <person name="Lee J.-S."/>
        </authorList>
    </citation>
    <scope>NUCLEOTIDE SEQUENCE</scope>
    <source>
        <strain evidence="5">LIP-5</strain>
    </source>
</reference>
<comment type="caution">
    <text evidence="5">The sequence shown here is derived from an EMBL/GenBank/DDBJ whole genome shotgun (WGS) entry which is preliminary data.</text>
</comment>
<evidence type="ECO:0000256" key="1">
    <source>
        <dbReference type="ARBA" id="ARBA00006739"/>
    </source>
</evidence>
<dbReference type="Pfam" id="PF00535">
    <property type="entry name" value="Glycos_transf_2"/>
    <property type="match status" value="1"/>
</dbReference>
<sequence>MQNVAGVVILYFPDETIVENITSYSDKLGKLYIIDNSPQKTKLAQALSANPGIMYVHDGENKGIAKRLNDAAKLAINDGFEWLLTMDQDSYFDKKNIDKYFNYVSNYKHKSMTAMFGVEFETQKTAPEKPEEVSYLITSGSMLNLRLFHEVGQFDEQLFIDEVDLEYCFRAITKGFSIIKLPFIFLTHHLGEEDTYISLKNLKKTRRALHSSLRIYYMVRNYLYVREKYPQQFLSEDKERRITLLNRIKNKLLYGNEKVATISMIFRALRDFKAKRMGKKEGG</sequence>
<dbReference type="SUPFAM" id="SSF53448">
    <property type="entry name" value="Nucleotide-diphospho-sugar transferases"/>
    <property type="match status" value="1"/>
</dbReference>
<keyword evidence="3 5" id="KW-0808">Transferase</keyword>
<dbReference type="Gene3D" id="3.90.550.10">
    <property type="entry name" value="Spore Coat Polysaccharide Biosynthesis Protein SpsA, Chain A"/>
    <property type="match status" value="1"/>
</dbReference>
<evidence type="ECO:0000313" key="5">
    <source>
        <dbReference type="EMBL" id="MCU7694966.1"/>
    </source>
</evidence>
<dbReference type="AlphaFoldDB" id="A0AAE3IRB0"/>
<dbReference type="InterPro" id="IPR001173">
    <property type="entry name" value="Glyco_trans_2-like"/>
</dbReference>
<protein>
    <submittedName>
        <fullName evidence="5">Glycosyltransferase</fullName>
        <ecNumber evidence="5">2.4.-.-</ecNumber>
    </submittedName>
</protein>
<proteinExistence type="inferred from homology"/>
<name>A0AAE3IRB0_9BACT</name>
<dbReference type="PANTHER" id="PTHR43179">
    <property type="entry name" value="RHAMNOSYLTRANSFERASE WBBL"/>
    <property type="match status" value="1"/>
</dbReference>
<evidence type="ECO:0000313" key="6">
    <source>
        <dbReference type="Proteomes" id="UP001209317"/>
    </source>
</evidence>
<dbReference type="PANTHER" id="PTHR43179:SF12">
    <property type="entry name" value="GALACTOFURANOSYLTRANSFERASE GLFT2"/>
    <property type="match status" value="1"/>
</dbReference>
<dbReference type="InterPro" id="IPR029044">
    <property type="entry name" value="Nucleotide-diphossugar_trans"/>
</dbReference>
<keyword evidence="6" id="KW-1185">Reference proteome</keyword>
<dbReference type="RefSeq" id="WP_263038451.1">
    <property type="nucleotide sequence ID" value="NZ_JAOTPL010000016.1"/>
</dbReference>
<organism evidence="5 6">
    <name type="scientific">Haoranjiania flava</name>
    <dbReference type="NCBI Taxonomy" id="1856322"/>
    <lineage>
        <taxon>Bacteria</taxon>
        <taxon>Pseudomonadati</taxon>
        <taxon>Bacteroidota</taxon>
        <taxon>Chitinophagia</taxon>
        <taxon>Chitinophagales</taxon>
        <taxon>Chitinophagaceae</taxon>
        <taxon>Haoranjiania</taxon>
    </lineage>
</organism>
<feature type="domain" description="Glycosyltransferase 2-like" evidence="4">
    <location>
        <begin position="31"/>
        <end position="109"/>
    </location>
</feature>
<evidence type="ECO:0000256" key="3">
    <source>
        <dbReference type="ARBA" id="ARBA00022679"/>
    </source>
</evidence>
<dbReference type="EMBL" id="JAOTPL010000016">
    <property type="protein sequence ID" value="MCU7694966.1"/>
    <property type="molecule type" value="Genomic_DNA"/>
</dbReference>
<evidence type="ECO:0000256" key="2">
    <source>
        <dbReference type="ARBA" id="ARBA00022676"/>
    </source>
</evidence>
<dbReference type="GO" id="GO:0016757">
    <property type="term" value="F:glycosyltransferase activity"/>
    <property type="evidence" value="ECO:0007669"/>
    <property type="project" value="UniProtKB-KW"/>
</dbReference>